<evidence type="ECO:0000256" key="1">
    <source>
        <dbReference type="SAM" id="SignalP"/>
    </source>
</evidence>
<dbReference type="Proteomes" id="UP001280581">
    <property type="component" value="Unassembled WGS sequence"/>
</dbReference>
<comment type="caution">
    <text evidence="2">The sequence shown here is derived from an EMBL/GenBank/DDBJ whole genome shotgun (WGS) entry which is preliminary data.</text>
</comment>
<organism evidence="2 3">
    <name type="scientific">Pseudopithomyces chartarum</name>
    <dbReference type="NCBI Taxonomy" id="1892770"/>
    <lineage>
        <taxon>Eukaryota</taxon>
        <taxon>Fungi</taxon>
        <taxon>Dikarya</taxon>
        <taxon>Ascomycota</taxon>
        <taxon>Pezizomycotina</taxon>
        <taxon>Dothideomycetes</taxon>
        <taxon>Pleosporomycetidae</taxon>
        <taxon>Pleosporales</taxon>
        <taxon>Massarineae</taxon>
        <taxon>Didymosphaeriaceae</taxon>
        <taxon>Pseudopithomyces</taxon>
    </lineage>
</organism>
<evidence type="ECO:0000313" key="3">
    <source>
        <dbReference type="Proteomes" id="UP001280581"/>
    </source>
</evidence>
<sequence length="202" mass="21800">MLFKSMYLLLAVGHARVVKEIAKRQFGDPINGVITSLNVLEGSGCPTGTYHPGSFEAGKSINTFVDFDNFVLKNSQGSDDTVVCTLSIDYEIVYPKNGEAEITPAIRTHLETKDGKDTEFHVDYNVEGNLDDSRSNLGDIGGWSTSENGADKALFGLGLYSKGAAGEIGTGSFKTQFTLNTTGEGSIQVQKIEIGFGFFYDN</sequence>
<keyword evidence="1" id="KW-0732">Signal</keyword>
<accession>A0AAN6RG30</accession>
<reference evidence="2 3" key="1">
    <citation type="submission" date="2021-02" db="EMBL/GenBank/DDBJ databases">
        <title>Genome assembly of Pseudopithomyces chartarum.</title>
        <authorList>
            <person name="Jauregui R."/>
            <person name="Singh J."/>
            <person name="Voisey C."/>
        </authorList>
    </citation>
    <scope>NUCLEOTIDE SEQUENCE [LARGE SCALE GENOMIC DNA]</scope>
    <source>
        <strain evidence="2 3">AGR01</strain>
    </source>
</reference>
<dbReference type="AlphaFoldDB" id="A0AAN6RG30"/>
<gene>
    <name evidence="2" type="ORF">GRF29_106g1273963</name>
</gene>
<protein>
    <submittedName>
        <fullName evidence="2">Uncharacterized protein</fullName>
    </submittedName>
</protein>
<feature type="signal peptide" evidence="1">
    <location>
        <begin position="1"/>
        <end position="15"/>
    </location>
</feature>
<proteinExistence type="predicted"/>
<dbReference type="EMBL" id="WVTA01000010">
    <property type="protein sequence ID" value="KAK3203990.1"/>
    <property type="molecule type" value="Genomic_DNA"/>
</dbReference>
<evidence type="ECO:0000313" key="2">
    <source>
        <dbReference type="EMBL" id="KAK3203990.1"/>
    </source>
</evidence>
<keyword evidence="3" id="KW-1185">Reference proteome</keyword>
<feature type="chain" id="PRO_5042897560" evidence="1">
    <location>
        <begin position="16"/>
        <end position="202"/>
    </location>
</feature>
<name>A0AAN6RG30_9PLEO</name>